<sequence length="308" mass="35733">MDLRNNLLIKKADIEKALGVAIKKKVIVQGDLKPYLPRKTLNFYECIALFQGISPANYVSSNDINFYPMLHTLEEKILDGELANSEIHAFDEFNGIFEASIDRKSAEIFALKYGYEWPLPSLQSIASTERKDKSSSNQRHQDETRIAELEKQNLCLEAENIKLEENLRETLVRLRQLEQIAEKARELKQSEKTQIFQLDQSAIIKNKDNYIKELEAQIKQLQQNKNPLNQTIANQDSRISQAKRDLFSLLVMNCYPNYQSRNALFEALNADLREKGIRQADIQYPTFDRLIDEKLRINNKSPFPPKQK</sequence>
<name>A0A377IBX7_AVIPA</name>
<dbReference type="EMBL" id="UGHK01000002">
    <property type="protein sequence ID" value="STO72743.1"/>
    <property type="molecule type" value="Genomic_DNA"/>
</dbReference>
<dbReference type="AlphaFoldDB" id="A0A377IBX7"/>
<dbReference type="Proteomes" id="UP000254465">
    <property type="component" value="Unassembled WGS sequence"/>
</dbReference>
<organism evidence="2 3">
    <name type="scientific">Avibacterium paragallinarum</name>
    <name type="common">Haemophilus gallinarum</name>
    <dbReference type="NCBI Taxonomy" id="728"/>
    <lineage>
        <taxon>Bacteria</taxon>
        <taxon>Pseudomonadati</taxon>
        <taxon>Pseudomonadota</taxon>
        <taxon>Gammaproteobacteria</taxon>
        <taxon>Pasteurellales</taxon>
        <taxon>Pasteurellaceae</taxon>
        <taxon>Avibacterium</taxon>
    </lineage>
</organism>
<accession>A0A377IBX7</accession>
<gene>
    <name evidence="2" type="ORF">NCTC11296_02685</name>
</gene>
<dbReference type="RefSeq" id="WP_017805242.1">
    <property type="nucleotide sequence ID" value="NZ_PQVK01000278.1"/>
</dbReference>
<reference evidence="2 3" key="1">
    <citation type="submission" date="2018-06" db="EMBL/GenBank/DDBJ databases">
        <authorList>
            <consortium name="Pathogen Informatics"/>
            <person name="Doyle S."/>
        </authorList>
    </citation>
    <scope>NUCLEOTIDE SEQUENCE [LARGE SCALE GENOMIC DNA]</scope>
    <source>
        <strain evidence="2 3">NCTC11296</strain>
    </source>
</reference>
<feature type="coiled-coil region" evidence="1">
    <location>
        <begin position="139"/>
        <end position="231"/>
    </location>
</feature>
<evidence type="ECO:0000313" key="2">
    <source>
        <dbReference type="EMBL" id="STO72743.1"/>
    </source>
</evidence>
<protein>
    <submittedName>
        <fullName evidence="2">Uncharacterized protein</fullName>
    </submittedName>
</protein>
<evidence type="ECO:0000256" key="1">
    <source>
        <dbReference type="SAM" id="Coils"/>
    </source>
</evidence>
<proteinExistence type="predicted"/>
<evidence type="ECO:0000313" key="3">
    <source>
        <dbReference type="Proteomes" id="UP000254465"/>
    </source>
</evidence>
<keyword evidence="1" id="KW-0175">Coiled coil</keyword>